<keyword evidence="6" id="KW-1185">Reference proteome</keyword>
<dbReference type="InterPro" id="IPR032903">
    <property type="entry name" value="FDC-like"/>
</dbReference>
<keyword evidence="1" id="KW-0285">Flavoprotein</keyword>
<evidence type="ECO:0000313" key="5">
    <source>
        <dbReference type="EMBL" id="GAA5159523.1"/>
    </source>
</evidence>
<dbReference type="SUPFAM" id="SSF143968">
    <property type="entry name" value="UbiD C-terminal domain-like"/>
    <property type="match status" value="1"/>
</dbReference>
<dbReference type="Pfam" id="PF01977">
    <property type="entry name" value="UbiD"/>
    <property type="match status" value="1"/>
</dbReference>
<protein>
    <recommendedName>
        <fullName evidence="1">Pyrrole-2-carboxylic acid decarboxylase</fullName>
        <shortName evidence="1">P2C decarboxylase</shortName>
        <ecNumber evidence="1">4.1.1.93</ecNumber>
    </recommendedName>
</protein>
<evidence type="ECO:0000259" key="3">
    <source>
        <dbReference type="Pfam" id="PF20695"/>
    </source>
</evidence>
<comment type="catalytic activity">
    <reaction evidence="1">
        <text>pyrrole-2-carboxylate + H2O = 1H-pyrrole + hydrogencarbonate</text>
        <dbReference type="Rhea" id="RHEA:31379"/>
        <dbReference type="ChEBI" id="CHEBI:15377"/>
        <dbReference type="ChEBI" id="CHEBI:17544"/>
        <dbReference type="ChEBI" id="CHEBI:19203"/>
        <dbReference type="ChEBI" id="CHEBI:27660"/>
        <dbReference type="EC" id="4.1.1.93"/>
    </reaction>
</comment>
<dbReference type="InterPro" id="IPR048304">
    <property type="entry name" value="UbiD_Rift_dom"/>
</dbReference>
<feature type="binding site" evidence="1">
    <location>
        <position position="167"/>
    </location>
    <ligand>
        <name>K(+)</name>
        <dbReference type="ChEBI" id="CHEBI:29103"/>
    </ligand>
</feature>
<feature type="binding site" evidence="1">
    <location>
        <position position="171"/>
    </location>
    <ligand>
        <name>prenylated FMN</name>
        <dbReference type="ChEBI" id="CHEBI:87746"/>
    </ligand>
</feature>
<comment type="cofactor">
    <cofactor evidence="1">
        <name>prenylated FMN</name>
        <dbReference type="ChEBI" id="CHEBI:87746"/>
    </cofactor>
    <text evidence="1">Binds 1 prenylated FMN per subunit.</text>
</comment>
<dbReference type="HAMAP" id="MF_01983">
    <property type="entry name" value="UbiD_FDC"/>
    <property type="match status" value="1"/>
</dbReference>
<keyword evidence="1" id="KW-0464">Manganese</keyword>
<evidence type="ECO:0000256" key="1">
    <source>
        <dbReference type="HAMAP-Rule" id="MF_01983"/>
    </source>
</evidence>
<comment type="caution">
    <text evidence="5">The sequence shown here is derived from an EMBL/GenBank/DDBJ whole genome shotgun (WGS) entry which is preliminary data.</text>
</comment>
<comment type="subunit">
    <text evidence="1">Homodimer.</text>
</comment>
<feature type="binding site" evidence="1">
    <location>
        <position position="222"/>
    </location>
    <ligand>
        <name>K(+)</name>
        <dbReference type="ChEBI" id="CHEBI:29103"/>
    </ligand>
</feature>
<dbReference type="Pfam" id="PF20695">
    <property type="entry name" value="UbiD_N"/>
    <property type="match status" value="1"/>
</dbReference>
<feature type="binding site" evidence="1">
    <location>
        <position position="230"/>
    </location>
    <ligand>
        <name>prenylated FMN</name>
        <dbReference type="ChEBI" id="CHEBI:87746"/>
    </ligand>
</feature>
<dbReference type="Pfam" id="PF20696">
    <property type="entry name" value="UbiD_C"/>
    <property type="match status" value="1"/>
</dbReference>
<feature type="domain" description="3-octaprenyl-4-hydroxybenzoate carboxy-lyase-like N-terminal" evidence="3">
    <location>
        <begin position="11"/>
        <end position="99"/>
    </location>
</feature>
<dbReference type="PANTHER" id="PTHR30108:SF17">
    <property type="entry name" value="FERULIC ACID DECARBOXYLASE 1"/>
    <property type="match status" value="1"/>
</dbReference>
<name>A0ABP9QCC6_9PSEU</name>
<feature type="binding site" evidence="1">
    <location>
        <position position="188"/>
    </location>
    <ligand>
        <name>prenylated FMN</name>
        <dbReference type="ChEBI" id="CHEBI:87746"/>
    </ligand>
</feature>
<comment type="similarity">
    <text evidence="1">Belongs to the UbiD family. UbiD-like/FDC subfamily.</text>
</comment>
<dbReference type="InterPro" id="IPR049381">
    <property type="entry name" value="UbiD-like_C"/>
</dbReference>
<organism evidence="5 6">
    <name type="scientific">Pseudonocardia eucalypti</name>
    <dbReference type="NCBI Taxonomy" id="648755"/>
    <lineage>
        <taxon>Bacteria</taxon>
        <taxon>Bacillati</taxon>
        <taxon>Actinomycetota</taxon>
        <taxon>Actinomycetes</taxon>
        <taxon>Pseudonocardiales</taxon>
        <taxon>Pseudonocardiaceae</taxon>
        <taxon>Pseudonocardia</taxon>
    </lineage>
</organism>
<keyword evidence="1" id="KW-0456">Lyase</keyword>
<keyword evidence="1" id="KW-0210">Decarboxylase</keyword>
<feature type="binding site" evidence="1">
    <location>
        <position position="230"/>
    </location>
    <ligand>
        <name>K(+)</name>
        <dbReference type="ChEBI" id="CHEBI:29103"/>
    </ligand>
</feature>
<keyword evidence="1" id="KW-0058">Aromatic hydrocarbons catabolism</keyword>
<evidence type="ECO:0000259" key="4">
    <source>
        <dbReference type="Pfam" id="PF20696"/>
    </source>
</evidence>
<dbReference type="EMBL" id="BAABJP010000019">
    <property type="protein sequence ID" value="GAA5159523.1"/>
    <property type="molecule type" value="Genomic_DNA"/>
</dbReference>
<dbReference type="EC" id="4.1.1.93" evidence="1"/>
<comment type="cofactor">
    <cofactor evidence="1">
        <name>K(+)</name>
        <dbReference type="ChEBI" id="CHEBI:29103"/>
    </cofactor>
    <text evidence="1">Binds 1 K(+) per subunit.</text>
</comment>
<dbReference type="RefSeq" id="WP_185063365.1">
    <property type="nucleotide sequence ID" value="NZ_BAABJP010000019.1"/>
</dbReference>
<feature type="binding site" evidence="1">
    <location>
        <position position="230"/>
    </location>
    <ligand>
        <name>Mn(2+)</name>
        <dbReference type="ChEBI" id="CHEBI:29035"/>
    </ligand>
</feature>
<keyword evidence="1" id="KW-0288">FMN</keyword>
<dbReference type="InterPro" id="IPR049383">
    <property type="entry name" value="UbiD-like_N"/>
</dbReference>
<feature type="binding site" evidence="1">
    <location>
        <position position="189"/>
    </location>
    <ligand>
        <name>prenylated FMN</name>
        <dbReference type="ChEBI" id="CHEBI:87746"/>
    </ligand>
</feature>
<dbReference type="Proteomes" id="UP001428817">
    <property type="component" value="Unassembled WGS sequence"/>
</dbReference>
<accession>A0ABP9QCC6</accession>
<feature type="domain" description="3-octaprenyl-4-hydroxybenzoate carboxy-lyase-like Rift-related" evidence="2">
    <location>
        <begin position="113"/>
        <end position="314"/>
    </location>
</feature>
<comment type="function">
    <text evidence="1">Catalyzes the prenyl-FMN-dependent decarboxylation of pyrrole-2-carboxylate (P2C). Can also catalyze the carboxylation of pyrrole in the presence of elevated concentrations of CO(2) or bicarbonate.</text>
</comment>
<dbReference type="InterPro" id="IPR002830">
    <property type="entry name" value="UbiD"/>
</dbReference>
<proteinExistence type="inferred from homology"/>
<gene>
    <name evidence="5" type="primary">hudA</name>
    <name evidence="5" type="ORF">GCM10023321_40790</name>
</gene>
<dbReference type="PANTHER" id="PTHR30108">
    <property type="entry name" value="3-OCTAPRENYL-4-HYDROXYBENZOATE CARBOXY-LYASE-RELATED"/>
    <property type="match status" value="1"/>
</dbReference>
<dbReference type="SUPFAM" id="SSF50475">
    <property type="entry name" value="FMN-binding split barrel"/>
    <property type="match status" value="1"/>
</dbReference>
<sequence length="505" mass="54795">MKHLRSLREFIAELDAIGELQPIDTEVDWNLEIGAIIRRSYDLTAPAPLFNNITGYTGTGFRVLGAPGGLSAPPHRLARIALALGLPATTSGQEIMEAIVAARGRQGIPPVTVPAADAPCKQNIMRGADIDLFGFPTPLIHGNDSGRYIQTYGMNIAKTPDGSWTNWSINRMMIAGRDTLACLIPGPQHLGIIRAKWTAIGKPMPIALALGVEPALPYAGAMPLPENADESHFVGALFGEALQVVPAETVDLVVPATAEIVIEGHIALDEQAMEGPMNEYPGYNAFDASPKPVFAVSAITYRDGAILPVVAAGPPVEEDHTGTGTMHAAEILYQLREAGLPVASTWFSYESALHWLIVSVRHDWYETLNIHSGDLAQRIGDIVFTGKAGFGVPKVLLVEDDIDITDVNEVVWAFATRTHPEHGEVHFPAKPTAALSVYLDEREQHTYRAGKVIYNCLLADLFPPDKRPVKGTFENGWPADIQRRVLTNWRSYGYSAQGAATRPDR</sequence>
<dbReference type="Gene3D" id="3.40.1670.10">
    <property type="entry name" value="UbiD C-terminal domain-like"/>
    <property type="match status" value="1"/>
</dbReference>
<feature type="binding site" evidence="1">
    <location>
        <position position="189"/>
    </location>
    <ligand>
        <name>Mn(2+)</name>
        <dbReference type="ChEBI" id="CHEBI:29035"/>
    </ligand>
</feature>
<comment type="catalytic activity">
    <reaction evidence="1">
        <text>pyrrole-2-carboxylate + H(+) = 1H-pyrrole + CO2</text>
        <dbReference type="Rhea" id="RHEA:31375"/>
        <dbReference type="ChEBI" id="CHEBI:15378"/>
        <dbReference type="ChEBI" id="CHEBI:16526"/>
        <dbReference type="ChEBI" id="CHEBI:19203"/>
        <dbReference type="ChEBI" id="CHEBI:27660"/>
        <dbReference type="EC" id="4.1.1.93"/>
    </reaction>
</comment>
<dbReference type="Gene3D" id="1.20.5.4570">
    <property type="match status" value="1"/>
</dbReference>
<keyword evidence="1" id="KW-0630">Potassium</keyword>
<comment type="cofactor">
    <cofactor evidence="1">
        <name>Mn(2+)</name>
        <dbReference type="ChEBI" id="CHEBI:29035"/>
    </cofactor>
    <text evidence="1">Binds 1 Mn(2+) per subunit.</text>
</comment>
<feature type="active site" description="Proton donor" evidence="1">
    <location>
        <position position="279"/>
    </location>
</feature>
<feature type="domain" description="3-octaprenyl-4-hydroxybenzoate carboxy-lyase-like C-terminal" evidence="4">
    <location>
        <begin position="323"/>
        <end position="456"/>
    </location>
</feature>
<comment type="caution">
    <text evidence="1">Lacks conserved residue(s) required for the propagation of feature annotation.</text>
</comment>
<reference evidence="6" key="1">
    <citation type="journal article" date="2019" name="Int. J. Syst. Evol. Microbiol.">
        <title>The Global Catalogue of Microorganisms (GCM) 10K type strain sequencing project: providing services to taxonomists for standard genome sequencing and annotation.</title>
        <authorList>
            <consortium name="The Broad Institute Genomics Platform"/>
            <consortium name="The Broad Institute Genome Sequencing Center for Infectious Disease"/>
            <person name="Wu L."/>
            <person name="Ma J."/>
        </authorList>
    </citation>
    <scope>NUCLEOTIDE SEQUENCE [LARGE SCALE GENOMIC DNA]</scope>
    <source>
        <strain evidence="6">JCM 18303</strain>
    </source>
</reference>
<evidence type="ECO:0000259" key="2">
    <source>
        <dbReference type="Pfam" id="PF01977"/>
    </source>
</evidence>
<dbReference type="NCBIfam" id="TIGR00148">
    <property type="entry name" value="UbiD family decarboxylase"/>
    <property type="match status" value="1"/>
</dbReference>
<feature type="binding site" evidence="1">
    <location>
        <position position="219"/>
    </location>
    <ligand>
        <name>K(+)</name>
        <dbReference type="ChEBI" id="CHEBI:29103"/>
    </ligand>
</feature>
<evidence type="ECO:0000313" key="6">
    <source>
        <dbReference type="Proteomes" id="UP001428817"/>
    </source>
</evidence>
<keyword evidence="1" id="KW-0479">Metal-binding</keyword>